<dbReference type="PANTHER" id="PTHR31973:SF187">
    <property type="entry name" value="MUTATOR TRANSPOSASE MUDRA PROTEIN"/>
    <property type="match status" value="1"/>
</dbReference>
<evidence type="ECO:0000256" key="1">
    <source>
        <dbReference type="SAM" id="MobiDB-lite"/>
    </source>
</evidence>
<dbReference type="EMBL" id="JANJYJ010000008">
    <property type="protein sequence ID" value="KAK3193854.1"/>
    <property type="molecule type" value="Genomic_DNA"/>
</dbReference>
<feature type="compositionally biased region" description="Low complexity" evidence="1">
    <location>
        <begin position="283"/>
        <end position="295"/>
    </location>
</feature>
<dbReference type="AlphaFoldDB" id="A0AAD9ZVL3"/>
<dbReference type="Proteomes" id="UP001281410">
    <property type="component" value="Unassembled WGS sequence"/>
</dbReference>
<proteinExistence type="predicted"/>
<feature type="region of interest" description="Disordered" evidence="1">
    <location>
        <begin position="257"/>
        <end position="322"/>
    </location>
</feature>
<organism evidence="2 3">
    <name type="scientific">Dipteronia sinensis</name>
    <dbReference type="NCBI Taxonomy" id="43782"/>
    <lineage>
        <taxon>Eukaryota</taxon>
        <taxon>Viridiplantae</taxon>
        <taxon>Streptophyta</taxon>
        <taxon>Embryophyta</taxon>
        <taxon>Tracheophyta</taxon>
        <taxon>Spermatophyta</taxon>
        <taxon>Magnoliopsida</taxon>
        <taxon>eudicotyledons</taxon>
        <taxon>Gunneridae</taxon>
        <taxon>Pentapetalae</taxon>
        <taxon>rosids</taxon>
        <taxon>malvids</taxon>
        <taxon>Sapindales</taxon>
        <taxon>Sapindaceae</taxon>
        <taxon>Hippocastanoideae</taxon>
        <taxon>Acereae</taxon>
        <taxon>Dipteronia</taxon>
    </lineage>
</organism>
<gene>
    <name evidence="2" type="ORF">Dsin_025164</name>
</gene>
<evidence type="ECO:0000313" key="3">
    <source>
        <dbReference type="Proteomes" id="UP001281410"/>
    </source>
</evidence>
<feature type="region of interest" description="Disordered" evidence="1">
    <location>
        <begin position="1"/>
        <end position="43"/>
    </location>
</feature>
<dbReference type="PANTHER" id="PTHR31973">
    <property type="entry name" value="POLYPROTEIN, PUTATIVE-RELATED"/>
    <property type="match status" value="1"/>
</dbReference>
<comment type="caution">
    <text evidence="2">The sequence shown here is derived from an EMBL/GenBank/DDBJ whole genome shotgun (WGS) entry which is preliminary data.</text>
</comment>
<keyword evidence="3" id="KW-1185">Reference proteome</keyword>
<protein>
    <submittedName>
        <fullName evidence="2">Uncharacterized protein</fullName>
    </submittedName>
</protein>
<sequence>MMESTGPSAASVLQPEIPSEASDLEPNIQDSGPPAASVEGYVSDIDNDYEVNEEFNDDADSDVSLVDECREVDDDIHDQLSCDSLTIYRAKKIVLSNLKTDHITSYGKMKKYGNAIIAMNPGKRYCFRHMLANFKSTFKDNMMNGKLWSIARAGSKAIFTERMKSLGEDSMEAVLWLMKEPCDKWARHAFECDTKLDHITNNMLECFNNWIKDEMGKPILTLLKHLRRKIIVRFSDKWDEVEKLKDSITPYARQRLTKNEMNGRKLHGKGVGSTSKRKKTSKKTTTSVAASTSRTQGLNQTGNGGSTDTIYQHFMAPPSNAS</sequence>
<accession>A0AAD9ZVL3</accession>
<evidence type="ECO:0000313" key="2">
    <source>
        <dbReference type="EMBL" id="KAK3193854.1"/>
    </source>
</evidence>
<name>A0AAD9ZVL3_9ROSI</name>
<feature type="compositionally biased region" description="Polar residues" evidence="1">
    <location>
        <begin position="296"/>
        <end position="310"/>
    </location>
</feature>
<reference evidence="2" key="1">
    <citation type="journal article" date="2023" name="Plant J.">
        <title>Genome sequences and population genomics provide insights into the demographic history, inbreeding, and mutation load of two 'living fossil' tree species of Dipteronia.</title>
        <authorList>
            <person name="Feng Y."/>
            <person name="Comes H.P."/>
            <person name="Chen J."/>
            <person name="Zhu S."/>
            <person name="Lu R."/>
            <person name="Zhang X."/>
            <person name="Li P."/>
            <person name="Qiu J."/>
            <person name="Olsen K.M."/>
            <person name="Qiu Y."/>
        </authorList>
    </citation>
    <scope>NUCLEOTIDE SEQUENCE</scope>
    <source>
        <strain evidence="2">NBL</strain>
    </source>
</reference>